<dbReference type="AlphaFoldDB" id="A0AAV2SSD5"/>
<dbReference type="Proteomes" id="UP001497623">
    <property type="component" value="Unassembled WGS sequence"/>
</dbReference>
<dbReference type="EMBL" id="CAXKWB010141574">
    <property type="protein sequence ID" value="CAL4245921.1"/>
    <property type="molecule type" value="Genomic_DNA"/>
</dbReference>
<evidence type="ECO:0000313" key="2">
    <source>
        <dbReference type="Proteomes" id="UP001497623"/>
    </source>
</evidence>
<name>A0AAV2SSD5_MEGNR</name>
<organism evidence="1 2">
    <name type="scientific">Meganyctiphanes norvegica</name>
    <name type="common">Northern krill</name>
    <name type="synonym">Thysanopoda norvegica</name>
    <dbReference type="NCBI Taxonomy" id="48144"/>
    <lineage>
        <taxon>Eukaryota</taxon>
        <taxon>Metazoa</taxon>
        <taxon>Ecdysozoa</taxon>
        <taxon>Arthropoda</taxon>
        <taxon>Crustacea</taxon>
        <taxon>Multicrustacea</taxon>
        <taxon>Malacostraca</taxon>
        <taxon>Eumalacostraca</taxon>
        <taxon>Eucarida</taxon>
        <taxon>Euphausiacea</taxon>
        <taxon>Euphausiidae</taxon>
        <taxon>Meganyctiphanes</taxon>
    </lineage>
</organism>
<accession>A0AAV2SSD5</accession>
<protein>
    <submittedName>
        <fullName evidence="1">Uncharacterized protein</fullName>
    </submittedName>
</protein>
<dbReference type="InterPro" id="IPR027417">
    <property type="entry name" value="P-loop_NTPase"/>
</dbReference>
<gene>
    <name evidence="1" type="ORF">MNOR_LOCUS41124</name>
</gene>
<dbReference type="SUPFAM" id="SSF52540">
    <property type="entry name" value="P-loop containing nucleoside triphosphate hydrolases"/>
    <property type="match status" value="1"/>
</dbReference>
<dbReference type="Gene3D" id="3.40.50.300">
    <property type="entry name" value="P-loop containing nucleotide triphosphate hydrolases"/>
    <property type="match status" value="1"/>
</dbReference>
<sequence>MSEADISPWIIVGISGVTCSGKSTLASKLLTGLHNTVCYLAQDDYILPNDFPGHPAAPPPLKGISKESLQSIHVETMMRDIRKILNTSHHDIVLSDSWEESAETRNILRPDQKDDENTMKIPRTNGGALHSNALFKGRKQDASLSPVLIIEGFLIFNQPEIPELCNLKYFLTLNKEECWKRRQTRNFSIPGGNAKLYFDLCTWSQYEKHYKDVHQRVKDIVIYNGMTNPQEIYHNALKNITDLVENN</sequence>
<evidence type="ECO:0000313" key="1">
    <source>
        <dbReference type="EMBL" id="CAL4245921.1"/>
    </source>
</evidence>
<comment type="caution">
    <text evidence="1">The sequence shown here is derived from an EMBL/GenBank/DDBJ whole genome shotgun (WGS) entry which is preliminary data.</text>
</comment>
<reference evidence="1 2" key="1">
    <citation type="submission" date="2024-05" db="EMBL/GenBank/DDBJ databases">
        <authorList>
            <person name="Wallberg A."/>
        </authorList>
    </citation>
    <scope>NUCLEOTIDE SEQUENCE [LARGE SCALE GENOMIC DNA]</scope>
</reference>
<dbReference type="PANTHER" id="PTHR10285">
    <property type="entry name" value="URIDINE KINASE"/>
    <property type="match status" value="1"/>
</dbReference>
<proteinExistence type="predicted"/>
<keyword evidence="2" id="KW-1185">Reference proteome</keyword>